<dbReference type="Gene3D" id="3.40.50.1000">
    <property type="entry name" value="HAD superfamily/HAD-like"/>
    <property type="match status" value="1"/>
</dbReference>
<dbReference type="GO" id="GO:0005829">
    <property type="term" value="C:cytosol"/>
    <property type="evidence" value="ECO:0007669"/>
    <property type="project" value="TreeGrafter"/>
</dbReference>
<dbReference type="PANTHER" id="PTHR43434:SF16">
    <property type="entry name" value="BLL8046 PROTEIN"/>
    <property type="match status" value="1"/>
</dbReference>
<dbReference type="InterPro" id="IPR023198">
    <property type="entry name" value="PGP-like_dom2"/>
</dbReference>
<dbReference type="InterPro" id="IPR006439">
    <property type="entry name" value="HAD-SF_hydro_IA"/>
</dbReference>
<dbReference type="SFLD" id="SFLDG01135">
    <property type="entry name" value="C1.5.6:_HAD__Beta-PGM__Phospha"/>
    <property type="match status" value="1"/>
</dbReference>
<dbReference type="GO" id="GO:0008967">
    <property type="term" value="F:phosphoglycolate phosphatase activity"/>
    <property type="evidence" value="ECO:0007669"/>
    <property type="project" value="TreeGrafter"/>
</dbReference>
<dbReference type="OrthoDB" id="9793014at2"/>
<dbReference type="InterPro" id="IPR036412">
    <property type="entry name" value="HAD-like_sf"/>
</dbReference>
<dbReference type="Gene3D" id="1.10.150.240">
    <property type="entry name" value="Putative phosphatase, domain 2"/>
    <property type="match status" value="1"/>
</dbReference>
<dbReference type="SUPFAM" id="SSF56784">
    <property type="entry name" value="HAD-like"/>
    <property type="match status" value="1"/>
</dbReference>
<dbReference type="KEGG" id="roz:CBI38_14565"/>
<dbReference type="SFLD" id="SFLDG01129">
    <property type="entry name" value="C1.5:_HAD__Beta-PGM__Phosphata"/>
    <property type="match status" value="1"/>
</dbReference>
<gene>
    <name evidence="1" type="ORF">CBI38_14565</name>
</gene>
<keyword evidence="1" id="KW-0378">Hydrolase</keyword>
<keyword evidence="2" id="KW-1185">Reference proteome</keyword>
<evidence type="ECO:0000313" key="1">
    <source>
        <dbReference type="EMBL" id="AWK72609.1"/>
    </source>
</evidence>
<evidence type="ECO:0000313" key="2">
    <source>
        <dbReference type="Proteomes" id="UP000245711"/>
    </source>
</evidence>
<dbReference type="InterPro" id="IPR023214">
    <property type="entry name" value="HAD_sf"/>
</dbReference>
<proteinExistence type="predicted"/>
<dbReference type="PANTHER" id="PTHR43434">
    <property type="entry name" value="PHOSPHOGLYCOLATE PHOSPHATASE"/>
    <property type="match status" value="1"/>
</dbReference>
<dbReference type="Proteomes" id="UP000245711">
    <property type="component" value="Chromosome"/>
</dbReference>
<dbReference type="RefSeq" id="WP_109329862.1">
    <property type="nucleotide sequence ID" value="NZ_CP021354.1"/>
</dbReference>
<dbReference type="EMBL" id="CP021354">
    <property type="protein sequence ID" value="AWK72609.1"/>
    <property type="molecule type" value="Genomic_DNA"/>
</dbReference>
<name>A0A2S2BVL7_9NOCA</name>
<dbReference type="NCBIfam" id="TIGR01509">
    <property type="entry name" value="HAD-SF-IA-v3"/>
    <property type="match status" value="1"/>
</dbReference>
<sequence>MADPGSGSGTTAALFDVDGTLVDSNYLHVDAWQRAFAEVGHHIDAWRIHRAIGLDSQLLLDTLLGDAAGKVGDRAKELHKQYYLDLQPSMRPLPGARELIRELHRRGVQVVLATSAPEDELSVLRAVLDVDSCIAHTTSSGDVGQAKPDPEVVKTALERSSTSPDTAVMVGDAVWDAEAATEAGVPFIGLLSGGISRGELLDAGAKEVYDDARALADGLETSALASLFGR</sequence>
<dbReference type="SFLD" id="SFLDS00003">
    <property type="entry name" value="Haloacid_Dehalogenase"/>
    <property type="match status" value="1"/>
</dbReference>
<dbReference type="AlphaFoldDB" id="A0A2S2BVL7"/>
<accession>A0A2S2BVL7</accession>
<organism evidence="1 2">
    <name type="scientific">Rhodococcus oxybenzonivorans</name>
    <dbReference type="NCBI Taxonomy" id="1990687"/>
    <lineage>
        <taxon>Bacteria</taxon>
        <taxon>Bacillati</taxon>
        <taxon>Actinomycetota</taxon>
        <taxon>Actinomycetes</taxon>
        <taxon>Mycobacteriales</taxon>
        <taxon>Nocardiaceae</taxon>
        <taxon>Rhodococcus</taxon>
    </lineage>
</organism>
<dbReference type="PRINTS" id="PR00413">
    <property type="entry name" value="HADHALOGNASE"/>
</dbReference>
<protein>
    <submittedName>
        <fullName evidence="1">HAD family hydrolase</fullName>
    </submittedName>
</protein>
<reference evidence="1 2" key="1">
    <citation type="submission" date="2017-05" db="EMBL/GenBank/DDBJ databases">
        <title>Isolation of Rhodococcus sp. S2-17 biodegrading of BP-3.</title>
        <authorList>
            <person name="Lee Y."/>
            <person name="Kim K.H."/>
            <person name="Chun B.H."/>
            <person name="Jung H.S."/>
            <person name="Jeon C.O."/>
        </authorList>
    </citation>
    <scope>NUCLEOTIDE SEQUENCE [LARGE SCALE GENOMIC DNA]</scope>
    <source>
        <strain evidence="1 2">S2-17</strain>
    </source>
</reference>
<dbReference type="GO" id="GO:0006281">
    <property type="term" value="P:DNA repair"/>
    <property type="evidence" value="ECO:0007669"/>
    <property type="project" value="TreeGrafter"/>
</dbReference>
<dbReference type="InterPro" id="IPR050155">
    <property type="entry name" value="HAD-like_hydrolase_sf"/>
</dbReference>
<dbReference type="Pfam" id="PF00702">
    <property type="entry name" value="Hydrolase"/>
    <property type="match status" value="1"/>
</dbReference>
<dbReference type="NCBIfam" id="TIGR01549">
    <property type="entry name" value="HAD-SF-IA-v1"/>
    <property type="match status" value="1"/>
</dbReference>